<reference evidence="2 3" key="1">
    <citation type="submission" date="2019-09" db="EMBL/GenBank/DDBJ databases">
        <title>Draft genome of the ectomycorrhizal ascomycete Sphaerosporella brunnea.</title>
        <authorList>
            <consortium name="DOE Joint Genome Institute"/>
            <person name="Benucci G.M."/>
            <person name="Marozzi G."/>
            <person name="Antonielli L."/>
            <person name="Sanchez S."/>
            <person name="Marco P."/>
            <person name="Wang X."/>
            <person name="Falini L.B."/>
            <person name="Barry K."/>
            <person name="Haridas S."/>
            <person name="Lipzen A."/>
            <person name="Labutti K."/>
            <person name="Grigoriev I.V."/>
            <person name="Murat C."/>
            <person name="Martin F."/>
            <person name="Albertini E."/>
            <person name="Donnini D."/>
            <person name="Bonito G."/>
        </authorList>
    </citation>
    <scope>NUCLEOTIDE SEQUENCE [LARGE SCALE GENOMIC DNA]</scope>
    <source>
        <strain evidence="2 3">Sb_GMNB300</strain>
    </source>
</reference>
<organism evidence="2 3">
    <name type="scientific">Sphaerosporella brunnea</name>
    <dbReference type="NCBI Taxonomy" id="1250544"/>
    <lineage>
        <taxon>Eukaryota</taxon>
        <taxon>Fungi</taxon>
        <taxon>Dikarya</taxon>
        <taxon>Ascomycota</taxon>
        <taxon>Pezizomycotina</taxon>
        <taxon>Pezizomycetes</taxon>
        <taxon>Pezizales</taxon>
        <taxon>Pyronemataceae</taxon>
        <taxon>Sphaerosporella</taxon>
    </lineage>
</organism>
<name>A0A5J5F7Z9_9PEZI</name>
<keyword evidence="1" id="KW-0812">Transmembrane</keyword>
<protein>
    <submittedName>
        <fullName evidence="2">Uncharacterized protein</fullName>
    </submittedName>
</protein>
<dbReference type="AlphaFoldDB" id="A0A5J5F7Z9"/>
<evidence type="ECO:0000313" key="2">
    <source>
        <dbReference type="EMBL" id="KAA8912909.1"/>
    </source>
</evidence>
<proteinExistence type="predicted"/>
<evidence type="ECO:0000313" key="3">
    <source>
        <dbReference type="Proteomes" id="UP000326924"/>
    </source>
</evidence>
<gene>
    <name evidence="2" type="ORF">FN846DRAFT_222184</name>
</gene>
<evidence type="ECO:0000256" key="1">
    <source>
        <dbReference type="SAM" id="Phobius"/>
    </source>
</evidence>
<feature type="transmembrane region" description="Helical" evidence="1">
    <location>
        <begin position="90"/>
        <end position="110"/>
    </location>
</feature>
<accession>A0A5J5F7Z9</accession>
<comment type="caution">
    <text evidence="2">The sequence shown here is derived from an EMBL/GenBank/DDBJ whole genome shotgun (WGS) entry which is preliminary data.</text>
</comment>
<dbReference type="Proteomes" id="UP000326924">
    <property type="component" value="Unassembled WGS sequence"/>
</dbReference>
<keyword evidence="1" id="KW-0472">Membrane</keyword>
<keyword evidence="3" id="KW-1185">Reference proteome</keyword>
<dbReference type="InParanoid" id="A0A5J5F7Z9"/>
<dbReference type="EMBL" id="VXIS01000019">
    <property type="protein sequence ID" value="KAA8912909.1"/>
    <property type="molecule type" value="Genomic_DNA"/>
</dbReference>
<sequence length="204" mass="23342">MRRFGVGIPSNTYLAFTLKGVGTALRLSSTRKPREGRCIPFRHSVGRKMHTEGHAEYVAFERLYQVPHRDQLPVGISIGMQNTSNRLKLVLWRATLIGTLLATLIASSSLSRFMLKRWYTWALYLNCSLHKHFAISIGKEAFHPAGCYVWEWFCSCSKRWLVFPSVHKSRAMCSACCFFSIAWAFKNQPQLDTSVGIDMNPRHL</sequence>
<keyword evidence="1" id="KW-1133">Transmembrane helix</keyword>